<accession>A0AAD7XCN4</accession>
<reference evidence="2" key="1">
    <citation type="submission" date="2022-11" db="EMBL/GenBank/DDBJ databases">
        <title>Genome Sequence of Cubamyces cubensis.</title>
        <authorList>
            <person name="Buettner E."/>
        </authorList>
    </citation>
    <scope>NUCLEOTIDE SEQUENCE</scope>
    <source>
        <strain evidence="2">MPL-01</strain>
    </source>
</reference>
<evidence type="ECO:0008006" key="4">
    <source>
        <dbReference type="Google" id="ProtNLM"/>
    </source>
</evidence>
<dbReference type="InterPro" id="IPR032675">
    <property type="entry name" value="LRR_dom_sf"/>
</dbReference>
<dbReference type="Proteomes" id="UP001215151">
    <property type="component" value="Unassembled WGS sequence"/>
</dbReference>
<keyword evidence="3" id="KW-1185">Reference proteome</keyword>
<proteinExistence type="predicted"/>
<sequence length="476" mass="53504">MPNNGTSQHTASGPNVADPGHRTHGLKTRTPRDLPLEIVDLVFRHAADFQDAKRTIMACACVSRLWRELSIPHLFSSLKVVNLSDFDDFSAFLATHPDLARHIRILTLARPRRYRGMKLPIAEPVMGPNISHSGLADIVAKVPKLRELRLDNIFIVNSPIDPTSPTTLLPPPNFRLRKLSMHSCRGRVGPVTILTLPTLFDALTVLPADVVHLSWLTLACDAGDVTFDGIQLPTTRLPGERLRISDLVLDRISSRSTSWPPHNTTRFYDLLRQALAPRCLRSFQAQRRMDLYSPYPESTFDKRNHDALRVLGDLLEYAGGRTLLHLSLPFSVGGIIQQPEGNPEHWRVLRLHKLENLESFCLSIHKPPGYLSHVTPHTPLSTGCIAILTHVPTTLRTLTLVLPDITEESIQDRTGLNLQALDAFCVARFPHLAKLEIVLSCGEAFERSSNAVIHAMHECNEQRKVEVRQWDQAWRM</sequence>
<protein>
    <recommendedName>
        <fullName evidence="4">F-box domain-containing protein</fullName>
    </recommendedName>
</protein>
<dbReference type="Gene3D" id="3.80.10.10">
    <property type="entry name" value="Ribonuclease Inhibitor"/>
    <property type="match status" value="1"/>
</dbReference>
<dbReference type="EMBL" id="JAPEVG010000025">
    <property type="protein sequence ID" value="KAJ8495346.1"/>
    <property type="molecule type" value="Genomic_DNA"/>
</dbReference>
<organism evidence="2 3">
    <name type="scientific">Trametes cubensis</name>
    <dbReference type="NCBI Taxonomy" id="1111947"/>
    <lineage>
        <taxon>Eukaryota</taxon>
        <taxon>Fungi</taxon>
        <taxon>Dikarya</taxon>
        <taxon>Basidiomycota</taxon>
        <taxon>Agaricomycotina</taxon>
        <taxon>Agaricomycetes</taxon>
        <taxon>Polyporales</taxon>
        <taxon>Polyporaceae</taxon>
        <taxon>Trametes</taxon>
    </lineage>
</organism>
<comment type="caution">
    <text evidence="2">The sequence shown here is derived from an EMBL/GenBank/DDBJ whole genome shotgun (WGS) entry which is preliminary data.</text>
</comment>
<feature type="compositionally biased region" description="Polar residues" evidence="1">
    <location>
        <begin position="1"/>
        <end position="13"/>
    </location>
</feature>
<evidence type="ECO:0000313" key="2">
    <source>
        <dbReference type="EMBL" id="KAJ8495346.1"/>
    </source>
</evidence>
<feature type="region of interest" description="Disordered" evidence="1">
    <location>
        <begin position="1"/>
        <end position="29"/>
    </location>
</feature>
<evidence type="ECO:0000256" key="1">
    <source>
        <dbReference type="SAM" id="MobiDB-lite"/>
    </source>
</evidence>
<name>A0AAD7XCN4_9APHY</name>
<dbReference type="AlphaFoldDB" id="A0AAD7XCN4"/>
<gene>
    <name evidence="2" type="ORF">ONZ51_g1763</name>
</gene>
<evidence type="ECO:0000313" key="3">
    <source>
        <dbReference type="Proteomes" id="UP001215151"/>
    </source>
</evidence>